<evidence type="ECO:0000313" key="2">
    <source>
        <dbReference type="EMBL" id="KAF2994524.1"/>
    </source>
</evidence>
<reference evidence="2" key="1">
    <citation type="submission" date="2019-04" db="EMBL/GenBank/DDBJ databases">
        <title>Sequencing of skin fungus with MAO and IRED activity.</title>
        <authorList>
            <person name="Marsaioli A.J."/>
            <person name="Bonatto J.M.C."/>
            <person name="Reis Junior O."/>
        </authorList>
    </citation>
    <scope>NUCLEOTIDE SEQUENCE</scope>
    <source>
        <strain evidence="2">30M1</strain>
    </source>
</reference>
<organism evidence="2 3">
    <name type="scientific">Curvularia kusanoi</name>
    <name type="common">Cochliobolus kusanoi</name>
    <dbReference type="NCBI Taxonomy" id="90978"/>
    <lineage>
        <taxon>Eukaryota</taxon>
        <taxon>Fungi</taxon>
        <taxon>Dikarya</taxon>
        <taxon>Ascomycota</taxon>
        <taxon>Pezizomycotina</taxon>
        <taxon>Dothideomycetes</taxon>
        <taxon>Pleosporomycetidae</taxon>
        <taxon>Pleosporales</taxon>
        <taxon>Pleosporineae</taxon>
        <taxon>Pleosporaceae</taxon>
        <taxon>Curvularia</taxon>
    </lineage>
</organism>
<gene>
    <name evidence="2" type="ORF">E8E13_003163</name>
</gene>
<feature type="coiled-coil region" evidence="1">
    <location>
        <begin position="54"/>
        <end position="81"/>
    </location>
</feature>
<sequence length="148" mass="17083">MDSASTADEHASDTSSQLLDTFHDQYLQVRTTMSQQDKEITLLRAHLETSTATVTAKDTEIAQLRLRLQQASDKEQHHKDKMSQLGKDYKSARHREFDLLADVKQNEAAKRLGNVHRNTDHFIRREVERLNRELDELKERVGVTDEGL</sequence>
<dbReference type="AlphaFoldDB" id="A0A9P4W5X8"/>
<protein>
    <submittedName>
        <fullName evidence="2">Uncharacterized protein</fullName>
    </submittedName>
</protein>
<proteinExistence type="predicted"/>
<keyword evidence="1" id="KW-0175">Coiled coil</keyword>
<name>A0A9P4W5X8_CURKU</name>
<accession>A0A9P4W5X8</accession>
<comment type="caution">
    <text evidence="2">The sequence shown here is derived from an EMBL/GenBank/DDBJ whole genome shotgun (WGS) entry which is preliminary data.</text>
</comment>
<evidence type="ECO:0000256" key="1">
    <source>
        <dbReference type="SAM" id="Coils"/>
    </source>
</evidence>
<dbReference type="Proteomes" id="UP000801428">
    <property type="component" value="Unassembled WGS sequence"/>
</dbReference>
<evidence type="ECO:0000313" key="3">
    <source>
        <dbReference type="Proteomes" id="UP000801428"/>
    </source>
</evidence>
<feature type="coiled-coil region" evidence="1">
    <location>
        <begin position="120"/>
        <end position="147"/>
    </location>
</feature>
<keyword evidence="3" id="KW-1185">Reference proteome</keyword>
<dbReference type="EMBL" id="SWKU01000040">
    <property type="protein sequence ID" value="KAF2994524.1"/>
    <property type="molecule type" value="Genomic_DNA"/>
</dbReference>